<keyword evidence="2" id="KW-0805">Transcription regulation</keyword>
<dbReference type="SUPFAM" id="SSF53850">
    <property type="entry name" value="Periplasmic binding protein-like II"/>
    <property type="match status" value="1"/>
</dbReference>
<reference evidence="6 7" key="1">
    <citation type="submission" date="2017-03" db="EMBL/GenBank/DDBJ databases">
        <authorList>
            <person name="Afonso C.L."/>
            <person name="Miller P.J."/>
            <person name="Scott M.A."/>
            <person name="Spackman E."/>
            <person name="Goraichik I."/>
            <person name="Dimitrov K.M."/>
            <person name="Suarez D.L."/>
            <person name="Swayne D.E."/>
        </authorList>
    </citation>
    <scope>NUCLEOTIDE SEQUENCE [LARGE SCALE GENOMIC DNA]</scope>
    <source>
        <strain evidence="6 7">CECT 7639</strain>
    </source>
</reference>
<dbReference type="GO" id="GO:0003700">
    <property type="term" value="F:DNA-binding transcription factor activity"/>
    <property type="evidence" value="ECO:0007669"/>
    <property type="project" value="InterPro"/>
</dbReference>
<dbReference type="Proteomes" id="UP000193077">
    <property type="component" value="Unassembled WGS sequence"/>
</dbReference>
<gene>
    <name evidence="6" type="primary">yofA_1</name>
    <name evidence="6" type="ORF">TRL7639_00813</name>
</gene>
<dbReference type="PANTHER" id="PTHR30579:SF7">
    <property type="entry name" value="HTH-TYPE TRANSCRIPTIONAL REGULATOR LRHA-RELATED"/>
    <property type="match status" value="1"/>
</dbReference>
<dbReference type="RefSeq" id="WP_085794489.1">
    <property type="nucleotide sequence ID" value="NZ_FWFO01000001.1"/>
</dbReference>
<dbReference type="Gene3D" id="1.10.10.10">
    <property type="entry name" value="Winged helix-like DNA-binding domain superfamily/Winged helix DNA-binding domain"/>
    <property type="match status" value="1"/>
</dbReference>
<keyword evidence="7" id="KW-1185">Reference proteome</keyword>
<evidence type="ECO:0000256" key="2">
    <source>
        <dbReference type="ARBA" id="ARBA00023015"/>
    </source>
</evidence>
<dbReference type="PANTHER" id="PTHR30579">
    <property type="entry name" value="TRANSCRIPTIONAL REGULATOR"/>
    <property type="match status" value="1"/>
</dbReference>
<evidence type="ECO:0000313" key="7">
    <source>
        <dbReference type="Proteomes" id="UP000193077"/>
    </source>
</evidence>
<dbReference type="GO" id="GO:0003677">
    <property type="term" value="F:DNA binding"/>
    <property type="evidence" value="ECO:0007669"/>
    <property type="project" value="UniProtKB-KW"/>
</dbReference>
<evidence type="ECO:0000256" key="1">
    <source>
        <dbReference type="ARBA" id="ARBA00009437"/>
    </source>
</evidence>
<keyword evidence="4" id="KW-0804">Transcription</keyword>
<dbReference type="Pfam" id="PF03466">
    <property type="entry name" value="LysR_substrate"/>
    <property type="match status" value="1"/>
</dbReference>
<dbReference type="OrthoDB" id="9803735at2"/>
<dbReference type="PROSITE" id="PS50931">
    <property type="entry name" value="HTH_LYSR"/>
    <property type="match status" value="1"/>
</dbReference>
<dbReference type="InterPro" id="IPR036390">
    <property type="entry name" value="WH_DNA-bd_sf"/>
</dbReference>
<proteinExistence type="inferred from homology"/>
<keyword evidence="3" id="KW-0238">DNA-binding</keyword>
<dbReference type="InterPro" id="IPR005119">
    <property type="entry name" value="LysR_subst-bd"/>
</dbReference>
<dbReference type="AlphaFoldDB" id="A0A1Y5RXA5"/>
<evidence type="ECO:0000259" key="5">
    <source>
        <dbReference type="PROSITE" id="PS50931"/>
    </source>
</evidence>
<dbReference type="InterPro" id="IPR050176">
    <property type="entry name" value="LTTR"/>
</dbReference>
<organism evidence="6 7">
    <name type="scientific">Falsiruegeria litorea R37</name>
    <dbReference type="NCBI Taxonomy" id="1200284"/>
    <lineage>
        <taxon>Bacteria</taxon>
        <taxon>Pseudomonadati</taxon>
        <taxon>Pseudomonadota</taxon>
        <taxon>Alphaproteobacteria</taxon>
        <taxon>Rhodobacterales</taxon>
        <taxon>Roseobacteraceae</taxon>
        <taxon>Falsiruegeria</taxon>
    </lineage>
</organism>
<evidence type="ECO:0000256" key="4">
    <source>
        <dbReference type="ARBA" id="ARBA00023163"/>
    </source>
</evidence>
<evidence type="ECO:0000313" key="6">
    <source>
        <dbReference type="EMBL" id="SLN24692.1"/>
    </source>
</evidence>
<dbReference type="PRINTS" id="PR00039">
    <property type="entry name" value="HTHLYSR"/>
</dbReference>
<dbReference type="InterPro" id="IPR000847">
    <property type="entry name" value="LysR_HTH_N"/>
</dbReference>
<accession>A0A1Y5RXA5</accession>
<evidence type="ECO:0000256" key="3">
    <source>
        <dbReference type="ARBA" id="ARBA00023125"/>
    </source>
</evidence>
<dbReference type="SUPFAM" id="SSF46785">
    <property type="entry name" value="Winged helix' DNA-binding domain"/>
    <property type="match status" value="1"/>
</dbReference>
<comment type="similarity">
    <text evidence="1">Belongs to the LysR transcriptional regulatory family.</text>
</comment>
<protein>
    <submittedName>
        <fullName evidence="6">HTH-type transcriptional regulator YofA</fullName>
    </submittedName>
</protein>
<dbReference type="InterPro" id="IPR036388">
    <property type="entry name" value="WH-like_DNA-bd_sf"/>
</dbReference>
<dbReference type="EMBL" id="FWFO01000001">
    <property type="protein sequence ID" value="SLN24692.1"/>
    <property type="molecule type" value="Genomic_DNA"/>
</dbReference>
<dbReference type="FunFam" id="1.10.10.10:FF:000001">
    <property type="entry name" value="LysR family transcriptional regulator"/>
    <property type="match status" value="1"/>
</dbReference>
<dbReference type="Pfam" id="PF00126">
    <property type="entry name" value="HTH_1"/>
    <property type="match status" value="1"/>
</dbReference>
<name>A0A1Y5RXA5_9RHOB</name>
<feature type="domain" description="HTH lysR-type" evidence="5">
    <location>
        <begin position="1"/>
        <end position="58"/>
    </location>
</feature>
<dbReference type="Gene3D" id="3.40.190.10">
    <property type="entry name" value="Periplasmic binding protein-like II"/>
    <property type="match status" value="2"/>
</dbReference>
<sequence>MDIRQLKSFLTVAELGSFSAAAERLGASQSTISGHINKLEDHLQVHLFQRTTRMCEISKAGQDLIAYAKDVVYAEERLSDAFLPNRTGGSIRLGVPDDYHLLPRVAGVIQDFQLSRPRVTIQLDAGLSEHHKAALDDNRLDLAILRFPSEEKSKKTPLEARLVWIKSPDLAVDFSEDLPIAHVARPCAYFGSVRSALEQKEISWRSVFSCTTLEGVRAAVTCGMAIAAVPERDCPDASMLFQDSRLPELPVFGIECVTASDDPPMVVRQFEKLLKAELYL</sequence>